<comment type="catalytic activity">
    <reaction evidence="8">
        <text>apo-[ACP] + CoA = holo-[ACP] + adenosine 3',5'-bisphosphate + H(+)</text>
        <dbReference type="Rhea" id="RHEA:12068"/>
        <dbReference type="Rhea" id="RHEA-COMP:9685"/>
        <dbReference type="Rhea" id="RHEA-COMP:9690"/>
        <dbReference type="ChEBI" id="CHEBI:15378"/>
        <dbReference type="ChEBI" id="CHEBI:29999"/>
        <dbReference type="ChEBI" id="CHEBI:57287"/>
        <dbReference type="ChEBI" id="CHEBI:58343"/>
        <dbReference type="ChEBI" id="CHEBI:64479"/>
        <dbReference type="EC" id="2.7.8.7"/>
    </reaction>
</comment>
<dbReference type="NCBIfam" id="TIGR00556">
    <property type="entry name" value="pantethn_trn"/>
    <property type="match status" value="1"/>
</dbReference>
<keyword evidence="1 8" id="KW-0444">Lipid biosynthesis</keyword>
<evidence type="ECO:0000256" key="4">
    <source>
        <dbReference type="ARBA" id="ARBA00022832"/>
    </source>
</evidence>
<comment type="subcellular location">
    <subcellularLocation>
        <location evidence="8">Cytoplasm</location>
    </subcellularLocation>
</comment>
<organism evidence="10 11">
    <name type="scientific">Limosilactobacillus oris DSM 4864</name>
    <dbReference type="NCBI Taxonomy" id="1423779"/>
    <lineage>
        <taxon>Bacteria</taxon>
        <taxon>Bacillati</taxon>
        <taxon>Bacillota</taxon>
        <taxon>Bacilli</taxon>
        <taxon>Lactobacillales</taxon>
        <taxon>Lactobacillaceae</taxon>
        <taxon>Limosilactobacillus</taxon>
    </lineage>
</organism>
<comment type="caution">
    <text evidence="10">The sequence shown here is derived from an EMBL/GenBank/DDBJ whole genome shotgun (WGS) entry which is preliminary data.</text>
</comment>
<protein>
    <recommendedName>
        <fullName evidence="8">Holo-[acyl-carrier-protein] synthase</fullName>
        <shortName evidence="8">Holo-ACP synthase</shortName>
        <ecNumber evidence="8">2.7.8.7</ecNumber>
    </recommendedName>
    <alternativeName>
        <fullName evidence="8">4'-phosphopantetheinyl transferase AcpS</fullName>
    </alternativeName>
</protein>
<gene>
    <name evidence="8" type="primary">acpS</name>
    <name evidence="10" type="ORF">FC49_GL000145</name>
</gene>
<dbReference type="GO" id="GO:0005737">
    <property type="term" value="C:cytoplasm"/>
    <property type="evidence" value="ECO:0007669"/>
    <property type="project" value="UniProtKB-SubCell"/>
</dbReference>
<dbReference type="EC" id="2.7.8.7" evidence="8"/>
<keyword evidence="8" id="KW-0963">Cytoplasm</keyword>
<dbReference type="EMBL" id="AZGE01000001">
    <property type="protein sequence ID" value="KRM16984.1"/>
    <property type="molecule type" value="Genomic_DNA"/>
</dbReference>
<keyword evidence="4 8" id="KW-0276">Fatty acid metabolism</keyword>
<comment type="cofactor">
    <cofactor evidence="8">
        <name>Mg(2+)</name>
        <dbReference type="ChEBI" id="CHEBI:18420"/>
    </cofactor>
</comment>
<keyword evidence="5 8" id="KW-0460">Magnesium</keyword>
<evidence type="ECO:0000256" key="3">
    <source>
        <dbReference type="ARBA" id="ARBA00022723"/>
    </source>
</evidence>
<dbReference type="InterPro" id="IPR008278">
    <property type="entry name" value="4-PPantetheinyl_Trfase_dom"/>
</dbReference>
<dbReference type="GO" id="GO:0000287">
    <property type="term" value="F:magnesium ion binding"/>
    <property type="evidence" value="ECO:0007669"/>
    <property type="project" value="UniProtKB-UniRule"/>
</dbReference>
<dbReference type="HAMAP" id="MF_00101">
    <property type="entry name" value="AcpS"/>
    <property type="match status" value="1"/>
</dbReference>
<dbReference type="Gene3D" id="3.90.470.20">
    <property type="entry name" value="4'-phosphopantetheinyl transferase domain"/>
    <property type="match status" value="1"/>
</dbReference>
<dbReference type="RefSeq" id="WP_003714628.1">
    <property type="nucleotide sequence ID" value="NZ_AZGE01000001.1"/>
</dbReference>
<keyword evidence="6 8" id="KW-0443">Lipid metabolism</keyword>
<dbReference type="Proteomes" id="UP000050973">
    <property type="component" value="Unassembled WGS sequence"/>
</dbReference>
<reference evidence="10 11" key="1">
    <citation type="journal article" date="2015" name="Genome Announc.">
        <title>Expanding the biotechnology potential of lactobacilli through comparative genomics of 213 strains and associated genera.</title>
        <authorList>
            <person name="Sun Z."/>
            <person name="Harris H.M."/>
            <person name="McCann A."/>
            <person name="Guo C."/>
            <person name="Argimon S."/>
            <person name="Zhang W."/>
            <person name="Yang X."/>
            <person name="Jeffery I.B."/>
            <person name="Cooney J.C."/>
            <person name="Kagawa T.F."/>
            <person name="Liu W."/>
            <person name="Song Y."/>
            <person name="Salvetti E."/>
            <person name="Wrobel A."/>
            <person name="Rasinkangas P."/>
            <person name="Parkhill J."/>
            <person name="Rea M.C."/>
            <person name="O'Sullivan O."/>
            <person name="Ritari J."/>
            <person name="Douillard F.P."/>
            <person name="Paul Ross R."/>
            <person name="Yang R."/>
            <person name="Briner A.E."/>
            <person name="Felis G.E."/>
            <person name="de Vos W.M."/>
            <person name="Barrangou R."/>
            <person name="Klaenhammer T.R."/>
            <person name="Caufield P.W."/>
            <person name="Cui Y."/>
            <person name="Zhang H."/>
            <person name="O'Toole P.W."/>
        </authorList>
    </citation>
    <scope>NUCLEOTIDE SEQUENCE [LARGE SCALE GENOMIC DNA]</scope>
    <source>
        <strain evidence="10 11">DSM 4864</strain>
    </source>
</reference>
<comment type="function">
    <text evidence="8">Transfers the 4'-phosphopantetheine moiety from coenzyme A to a Ser of acyl-carrier-protein.</text>
</comment>
<evidence type="ECO:0000313" key="11">
    <source>
        <dbReference type="Proteomes" id="UP000050973"/>
    </source>
</evidence>
<sequence>MIKGLGIDLTEISRVGELASKHPQFLDRVLTTAEQKQYHGFTGQRALEYLAGRWSLKESFAKAWGTGIGKAVGFQDVEILDSRLGKPVVTRSPFAGRVHASVSHTGSLVMTEIILETD</sequence>
<dbReference type="InterPro" id="IPR037143">
    <property type="entry name" value="4-PPantetheinyl_Trfase_dom_sf"/>
</dbReference>
<comment type="similarity">
    <text evidence="8">Belongs to the P-Pant transferase superfamily. AcpS family.</text>
</comment>
<keyword evidence="3 8" id="KW-0479">Metal-binding</keyword>
<dbReference type="SUPFAM" id="SSF56214">
    <property type="entry name" value="4'-phosphopantetheinyl transferase"/>
    <property type="match status" value="1"/>
</dbReference>
<dbReference type="NCBIfam" id="TIGR00516">
    <property type="entry name" value="acpS"/>
    <property type="match status" value="1"/>
</dbReference>
<feature type="domain" description="4'-phosphopantetheinyl transferase" evidence="9">
    <location>
        <begin position="4"/>
        <end position="102"/>
    </location>
</feature>
<evidence type="ECO:0000256" key="6">
    <source>
        <dbReference type="ARBA" id="ARBA00023098"/>
    </source>
</evidence>
<feature type="binding site" evidence="8">
    <location>
        <position position="8"/>
    </location>
    <ligand>
        <name>Mg(2+)</name>
        <dbReference type="ChEBI" id="CHEBI:18420"/>
    </ligand>
</feature>
<evidence type="ECO:0000259" key="9">
    <source>
        <dbReference type="Pfam" id="PF01648"/>
    </source>
</evidence>
<evidence type="ECO:0000256" key="1">
    <source>
        <dbReference type="ARBA" id="ARBA00022516"/>
    </source>
</evidence>
<dbReference type="PATRIC" id="fig|1423779.3.peg.148"/>
<evidence type="ECO:0000313" key="10">
    <source>
        <dbReference type="EMBL" id="KRM16984.1"/>
    </source>
</evidence>
<evidence type="ECO:0000256" key="5">
    <source>
        <dbReference type="ARBA" id="ARBA00022842"/>
    </source>
</evidence>
<dbReference type="InterPro" id="IPR004568">
    <property type="entry name" value="Ppantetheine-prot_Trfase_dom"/>
</dbReference>
<name>A0A0R1WGH8_9LACO</name>
<feature type="binding site" evidence="8">
    <location>
        <position position="58"/>
    </location>
    <ligand>
        <name>Mg(2+)</name>
        <dbReference type="ChEBI" id="CHEBI:18420"/>
    </ligand>
</feature>
<dbReference type="AlphaFoldDB" id="A0A0R1WGH8"/>
<proteinExistence type="inferred from homology"/>
<evidence type="ECO:0000256" key="2">
    <source>
        <dbReference type="ARBA" id="ARBA00022679"/>
    </source>
</evidence>
<dbReference type="GO" id="GO:0006633">
    <property type="term" value="P:fatty acid biosynthetic process"/>
    <property type="evidence" value="ECO:0007669"/>
    <property type="project" value="UniProtKB-UniRule"/>
</dbReference>
<dbReference type="InterPro" id="IPR002582">
    <property type="entry name" value="ACPS"/>
</dbReference>
<keyword evidence="7 8" id="KW-0275">Fatty acid biosynthesis</keyword>
<dbReference type="Pfam" id="PF01648">
    <property type="entry name" value="ACPS"/>
    <property type="match status" value="1"/>
</dbReference>
<dbReference type="GO" id="GO:0008897">
    <property type="term" value="F:holo-[acyl-carrier-protein] synthase activity"/>
    <property type="evidence" value="ECO:0007669"/>
    <property type="project" value="UniProtKB-UniRule"/>
</dbReference>
<keyword evidence="2 8" id="KW-0808">Transferase</keyword>
<accession>A0A0R1WGH8</accession>
<evidence type="ECO:0000256" key="8">
    <source>
        <dbReference type="HAMAP-Rule" id="MF_00101"/>
    </source>
</evidence>
<evidence type="ECO:0000256" key="7">
    <source>
        <dbReference type="ARBA" id="ARBA00023160"/>
    </source>
</evidence>